<keyword evidence="2" id="KW-1185">Reference proteome</keyword>
<protein>
    <submittedName>
        <fullName evidence="1">Uncharacterized protein</fullName>
    </submittedName>
</protein>
<dbReference type="EMBL" id="QZEY01000004">
    <property type="protein sequence ID" value="RJL32564.1"/>
    <property type="molecule type" value="Genomic_DNA"/>
</dbReference>
<sequence length="142" mass="15095">MVRETTRDARGAGGEGDDFLEMAEEAVQEHVGRLEALGEVLRGCGLRTLLVRKVRLSMGQETGWRWVRHGRPELIVYAAKVRGRQVARVEVLDGPEVSFVVRPAGEEALRARTPAGDVAGVAAVVEPAGAVAGEAGEVLADA</sequence>
<reference evidence="1 2" key="1">
    <citation type="submission" date="2018-09" db="EMBL/GenBank/DDBJ databases">
        <title>YIM 75507 draft genome.</title>
        <authorList>
            <person name="Tang S."/>
            <person name="Feng Y."/>
        </authorList>
    </citation>
    <scope>NUCLEOTIDE SEQUENCE [LARGE SCALE GENOMIC DNA]</scope>
    <source>
        <strain evidence="1 2">YIM 75507</strain>
    </source>
</reference>
<proteinExistence type="predicted"/>
<comment type="caution">
    <text evidence="1">The sequence shown here is derived from an EMBL/GenBank/DDBJ whole genome shotgun (WGS) entry which is preliminary data.</text>
</comment>
<evidence type="ECO:0000313" key="1">
    <source>
        <dbReference type="EMBL" id="RJL32564.1"/>
    </source>
</evidence>
<dbReference type="RefSeq" id="WP_119926813.1">
    <property type="nucleotide sequence ID" value="NZ_QZEY01000004.1"/>
</dbReference>
<dbReference type="AlphaFoldDB" id="A0A3A4BNC7"/>
<name>A0A3A4BNC7_9ACTN</name>
<organism evidence="1 2">
    <name type="scientific">Bailinhaonella thermotolerans</name>
    <dbReference type="NCBI Taxonomy" id="1070861"/>
    <lineage>
        <taxon>Bacteria</taxon>
        <taxon>Bacillati</taxon>
        <taxon>Actinomycetota</taxon>
        <taxon>Actinomycetes</taxon>
        <taxon>Streptosporangiales</taxon>
        <taxon>Streptosporangiaceae</taxon>
        <taxon>Bailinhaonella</taxon>
    </lineage>
</organism>
<accession>A0A3A4BNC7</accession>
<dbReference type="Proteomes" id="UP000265768">
    <property type="component" value="Unassembled WGS sequence"/>
</dbReference>
<gene>
    <name evidence="1" type="ORF">D5H75_13670</name>
</gene>
<evidence type="ECO:0000313" key="2">
    <source>
        <dbReference type="Proteomes" id="UP000265768"/>
    </source>
</evidence>